<sequence length="113" mass="12247">MFFLPAVPIYCCQCLGSQGLGFSPLRGVYGVGSLLRRIGVSSFSQHGSQFVQRSAFGGWAHPACVEDPVRGCGARLPSACFCIFLCRAAASWLFIRIMLGLIMRRAVLSRAKS</sequence>
<gene>
    <name evidence="1" type="ORF">DARMORV10_C07P21650.1</name>
</gene>
<name>A0A816M5X8_BRANA</name>
<dbReference type="AlphaFoldDB" id="A0A816M5X8"/>
<proteinExistence type="predicted"/>
<evidence type="ECO:0000313" key="1">
    <source>
        <dbReference type="EMBL" id="CAF1979652.1"/>
    </source>
</evidence>
<accession>A0A816M5X8</accession>
<dbReference type="EMBL" id="HG994371">
    <property type="protein sequence ID" value="CAF1979652.1"/>
    <property type="molecule type" value="Genomic_DNA"/>
</dbReference>
<dbReference type="Proteomes" id="UP001295469">
    <property type="component" value="Chromosome C07"/>
</dbReference>
<organism evidence="1">
    <name type="scientific">Brassica napus</name>
    <name type="common">Rape</name>
    <dbReference type="NCBI Taxonomy" id="3708"/>
    <lineage>
        <taxon>Eukaryota</taxon>
        <taxon>Viridiplantae</taxon>
        <taxon>Streptophyta</taxon>
        <taxon>Embryophyta</taxon>
        <taxon>Tracheophyta</taxon>
        <taxon>Spermatophyta</taxon>
        <taxon>Magnoliopsida</taxon>
        <taxon>eudicotyledons</taxon>
        <taxon>Gunneridae</taxon>
        <taxon>Pentapetalae</taxon>
        <taxon>rosids</taxon>
        <taxon>malvids</taxon>
        <taxon>Brassicales</taxon>
        <taxon>Brassicaceae</taxon>
        <taxon>Brassiceae</taxon>
        <taxon>Brassica</taxon>
    </lineage>
</organism>
<reference evidence="1" key="1">
    <citation type="submission" date="2021-01" db="EMBL/GenBank/DDBJ databases">
        <authorList>
            <consortium name="Genoscope - CEA"/>
            <person name="William W."/>
        </authorList>
    </citation>
    <scope>NUCLEOTIDE SEQUENCE</scope>
</reference>
<protein>
    <submittedName>
        <fullName evidence="1">(rape) hypothetical protein</fullName>
    </submittedName>
</protein>